<evidence type="ECO:0000256" key="4">
    <source>
        <dbReference type="ARBA" id="ARBA00022475"/>
    </source>
</evidence>
<sequence length="470" mass="51036">MDIINNIITSVNNVMYGYLLLIVFLVVSIFFTFRLRAIQISHSIHALKLLLSTHEKGDGVSGFASFCISTASRVGTGNITGVMAAVSAGGPGALFWMWLMAILGGSLAFTESTLAQLYKEKDSQGKFIGGASFYIKSKLKKPILAGVFAVCMIFTYTTFNGMQANTISGALSKYNISVTITAVVLTVITGLILFSKRRDTITHACVFIVPVMAIPYILIGLYIFVANLPSVPSVFQTIFVQAFKPSAFFGGAIGTTISNGLKRGLFSNEAGMGGAPHAAAAAHSSHPCKQGLIQMFSVFTDTILICSISGFILLLSPEAMKAIKDMEGINLFQYAMESHLGSFGSYFITVCILFFSYSSILGNFFYIKTGAFALKDSIVSYIIVGVMTVIMVFAGSLADFKTIWGAGDMFMGFMALLNIIVIVILNKPVYLLTKHYVSKLKYHKDPVFNKNSIEELSNDDAVTQWNENIQ</sequence>
<keyword evidence="10" id="KW-1185">Reference proteome</keyword>
<gene>
    <name evidence="9" type="ORF">DJ52_09235</name>
</gene>
<keyword evidence="8" id="KW-0769">Symport</keyword>
<keyword evidence="6 8" id="KW-1133">Transmembrane helix</keyword>
<evidence type="ECO:0000256" key="2">
    <source>
        <dbReference type="ARBA" id="ARBA00009261"/>
    </source>
</evidence>
<dbReference type="RefSeq" id="WP_104618683.1">
    <property type="nucleotide sequence ID" value="NZ_JAWLPZ010000024.1"/>
</dbReference>
<comment type="similarity">
    <text evidence="2 8">Belongs to the alanine or glycine:cation symporter (AGCS) (TC 2.A.25) family.</text>
</comment>
<dbReference type="PANTHER" id="PTHR30330">
    <property type="entry name" value="AGSS FAMILY TRANSPORTER, SODIUM-ALANINE"/>
    <property type="match status" value="1"/>
</dbReference>
<dbReference type="PROSITE" id="PS00873">
    <property type="entry name" value="NA_ALANINE_SYMP"/>
    <property type="match status" value="1"/>
</dbReference>
<dbReference type="NCBIfam" id="TIGR00835">
    <property type="entry name" value="agcS"/>
    <property type="match status" value="1"/>
</dbReference>
<name>A0ABX5B3E3_9SPIR</name>
<keyword evidence="7 8" id="KW-0472">Membrane</keyword>
<feature type="transmembrane region" description="Helical" evidence="8">
    <location>
        <begin position="206"/>
        <end position="226"/>
    </location>
</feature>
<feature type="transmembrane region" description="Helical" evidence="8">
    <location>
        <begin position="343"/>
        <end position="366"/>
    </location>
</feature>
<protein>
    <submittedName>
        <fullName evidence="9">Sodium:alanine symporter</fullName>
    </submittedName>
</protein>
<dbReference type="PANTHER" id="PTHR30330:SF1">
    <property type="entry name" value="AMINO-ACID CARRIER PROTEIN ALST"/>
    <property type="match status" value="1"/>
</dbReference>
<evidence type="ECO:0000313" key="10">
    <source>
        <dbReference type="Proteomes" id="UP000238924"/>
    </source>
</evidence>
<dbReference type="Pfam" id="PF01235">
    <property type="entry name" value="Na_Ala_symp"/>
    <property type="match status" value="1"/>
</dbReference>
<organism evidence="9 10">
    <name type="scientific">Brachyspira murdochii</name>
    <dbReference type="NCBI Taxonomy" id="84378"/>
    <lineage>
        <taxon>Bacteria</taxon>
        <taxon>Pseudomonadati</taxon>
        <taxon>Spirochaetota</taxon>
        <taxon>Spirochaetia</taxon>
        <taxon>Brachyspirales</taxon>
        <taxon>Brachyspiraceae</taxon>
        <taxon>Brachyspira</taxon>
    </lineage>
</organism>
<evidence type="ECO:0000256" key="1">
    <source>
        <dbReference type="ARBA" id="ARBA00004651"/>
    </source>
</evidence>
<evidence type="ECO:0000256" key="8">
    <source>
        <dbReference type="RuleBase" id="RU363064"/>
    </source>
</evidence>
<accession>A0ABX5B3E3</accession>
<feature type="transmembrane region" description="Helical" evidence="8">
    <location>
        <begin position="174"/>
        <end position="194"/>
    </location>
</feature>
<keyword evidence="4 8" id="KW-1003">Cell membrane</keyword>
<dbReference type="Gene3D" id="1.20.1740.10">
    <property type="entry name" value="Amino acid/polyamine transporter I"/>
    <property type="match status" value="1"/>
</dbReference>
<dbReference type="PRINTS" id="PR00175">
    <property type="entry name" value="NAALASMPORT"/>
</dbReference>
<evidence type="ECO:0000256" key="6">
    <source>
        <dbReference type="ARBA" id="ARBA00022989"/>
    </source>
</evidence>
<evidence type="ECO:0000256" key="3">
    <source>
        <dbReference type="ARBA" id="ARBA00022448"/>
    </source>
</evidence>
<feature type="transmembrane region" description="Helical" evidence="8">
    <location>
        <begin position="292"/>
        <end position="315"/>
    </location>
</feature>
<evidence type="ECO:0000313" key="9">
    <source>
        <dbReference type="EMBL" id="PPS21698.1"/>
    </source>
</evidence>
<evidence type="ECO:0000256" key="5">
    <source>
        <dbReference type="ARBA" id="ARBA00022692"/>
    </source>
</evidence>
<comment type="subcellular location">
    <subcellularLocation>
        <location evidence="1 8">Cell membrane</location>
        <topology evidence="1 8">Multi-pass membrane protein</topology>
    </subcellularLocation>
</comment>
<proteinExistence type="inferred from homology"/>
<keyword evidence="5 8" id="KW-0812">Transmembrane</keyword>
<reference evidence="9 10" key="1">
    <citation type="submission" date="2014-04" db="EMBL/GenBank/DDBJ databases">
        <title>Whole genome sequence of 'Brachyspira hampsonii' D13-03603F2.</title>
        <authorList>
            <person name="Patterson A.H."/>
            <person name="Chaban B."/>
            <person name="Fernando C."/>
            <person name="Harding J.C."/>
            <person name="Hill J.E."/>
        </authorList>
    </citation>
    <scope>NUCLEOTIDE SEQUENCE [LARGE SCALE GENOMIC DNA]</scope>
    <source>
        <strain evidence="9 10">D13-03603F2</strain>
    </source>
</reference>
<dbReference type="Proteomes" id="UP000238924">
    <property type="component" value="Unassembled WGS sequence"/>
</dbReference>
<feature type="transmembrane region" description="Helical" evidence="8">
    <location>
        <begin position="143"/>
        <end position="162"/>
    </location>
</feature>
<feature type="transmembrane region" description="Helical" evidence="8">
    <location>
        <begin position="238"/>
        <end position="257"/>
    </location>
</feature>
<feature type="transmembrane region" description="Helical" evidence="8">
    <location>
        <begin position="410"/>
        <end position="432"/>
    </location>
</feature>
<comment type="caution">
    <text evidence="9">The sequence shown here is derived from an EMBL/GenBank/DDBJ whole genome shotgun (WGS) entry which is preliminary data.</text>
</comment>
<keyword evidence="3 8" id="KW-0813">Transport</keyword>
<dbReference type="InterPro" id="IPR001463">
    <property type="entry name" value="Na/Ala_symport"/>
</dbReference>
<feature type="transmembrane region" description="Helical" evidence="8">
    <location>
        <begin position="378"/>
        <end position="398"/>
    </location>
</feature>
<dbReference type="EMBL" id="JJMJ01000144">
    <property type="protein sequence ID" value="PPS21698.1"/>
    <property type="molecule type" value="Genomic_DNA"/>
</dbReference>
<feature type="transmembrane region" description="Helical" evidence="8">
    <location>
        <begin position="15"/>
        <end position="33"/>
    </location>
</feature>
<evidence type="ECO:0000256" key="7">
    <source>
        <dbReference type="ARBA" id="ARBA00023136"/>
    </source>
</evidence>